<keyword evidence="3" id="KW-1185">Reference proteome</keyword>
<reference evidence="2 3" key="1">
    <citation type="submission" date="2015-01" db="EMBL/GenBank/DDBJ databases">
        <title>Enhanced salinomycin production by adjusting the supply of polyketide extender units in Streptomyce albus DSM 41398.</title>
        <authorList>
            <person name="Lu C."/>
        </authorList>
    </citation>
    <scope>NUCLEOTIDE SEQUENCE [LARGE SCALE GENOMIC DNA]</scope>
    <source>
        <strain evidence="3">ATCC 21838 / DSM 41398 / FERM P-419 / JCM 4703 / NBRC 107858</strain>
    </source>
</reference>
<dbReference type="AlphaFoldDB" id="A0A0B5EVM7"/>
<organism evidence="2 3">
    <name type="scientific">Streptomyces albus (strain ATCC 21838 / DSM 41398 / FERM P-419 / JCM 4703 / NBRC 107858)</name>
    <dbReference type="NCBI Taxonomy" id="1081613"/>
    <lineage>
        <taxon>Bacteria</taxon>
        <taxon>Bacillati</taxon>
        <taxon>Actinomycetota</taxon>
        <taxon>Actinomycetes</taxon>
        <taxon>Kitasatosporales</taxon>
        <taxon>Streptomycetaceae</taxon>
        <taxon>Streptomyces</taxon>
    </lineage>
</organism>
<accession>A0A0B5EVM7</accession>
<gene>
    <name evidence="2" type="ORF">SLNWT_1816</name>
</gene>
<name>A0A0B5EVM7_STRA4</name>
<proteinExistence type="predicted"/>
<feature type="region of interest" description="Disordered" evidence="1">
    <location>
        <begin position="1"/>
        <end position="67"/>
    </location>
</feature>
<dbReference type="KEGG" id="sals:SLNWT_1816"/>
<evidence type="ECO:0000256" key="1">
    <source>
        <dbReference type="SAM" id="MobiDB-lite"/>
    </source>
</evidence>
<protein>
    <submittedName>
        <fullName evidence="2">Uncharacterized protein</fullName>
    </submittedName>
</protein>
<dbReference type="EMBL" id="CP010519">
    <property type="protein sequence ID" value="AJE82192.1"/>
    <property type="molecule type" value="Genomic_DNA"/>
</dbReference>
<evidence type="ECO:0000313" key="3">
    <source>
        <dbReference type="Proteomes" id="UP000031523"/>
    </source>
</evidence>
<dbReference type="Proteomes" id="UP000031523">
    <property type="component" value="Chromosome"/>
</dbReference>
<evidence type="ECO:0000313" key="2">
    <source>
        <dbReference type="EMBL" id="AJE82192.1"/>
    </source>
</evidence>
<sequence>MEGLTGSRRVSGVPGVRGAGRPDAGDRWSLGPVIPGTGGPWMSGPGDPRVQDRQCQGSAGPPVRAGQ</sequence>